<evidence type="ECO:0000256" key="1">
    <source>
        <dbReference type="PIRSR" id="PIRSR613078-2"/>
    </source>
</evidence>
<organism evidence="2 3">
    <name type="scientific">Rhodocytophaga rosea</name>
    <dbReference type="NCBI Taxonomy" id="2704465"/>
    <lineage>
        <taxon>Bacteria</taxon>
        <taxon>Pseudomonadati</taxon>
        <taxon>Bacteroidota</taxon>
        <taxon>Cytophagia</taxon>
        <taxon>Cytophagales</taxon>
        <taxon>Rhodocytophagaceae</taxon>
        <taxon>Rhodocytophaga</taxon>
    </lineage>
</organism>
<gene>
    <name evidence="2" type="ORF">GXP67_07790</name>
</gene>
<dbReference type="EMBL" id="CP048222">
    <property type="protein sequence ID" value="QHT66563.1"/>
    <property type="molecule type" value="Genomic_DNA"/>
</dbReference>
<dbReference type="Proteomes" id="UP000480178">
    <property type="component" value="Chromosome"/>
</dbReference>
<sequence length="164" mass="18581">MKTLYLVRHAKSSWDDTALDDFDRPLNDRGKKDAPLMGYILHQQHILPDLLLSSPAKRAHSTAKKIAKAVGYAKKDIQTNKNIYHAGPGQLLEIIQSLHSVEHSVMLVGHNPGLTDLSNLLCRKHIDNIPTCGVVCIEFDIEKWNQVMPESGRFIFFDYPKKHT</sequence>
<feature type="binding site" evidence="1">
    <location>
        <position position="58"/>
    </location>
    <ligand>
        <name>substrate</name>
    </ligand>
</feature>
<reference evidence="2 3" key="1">
    <citation type="submission" date="2020-01" db="EMBL/GenBank/DDBJ databases">
        <authorList>
            <person name="Kim M.K."/>
        </authorList>
    </citation>
    <scope>NUCLEOTIDE SEQUENCE [LARGE SCALE GENOMIC DNA]</scope>
    <source>
        <strain evidence="2 3">172606-1</strain>
    </source>
</reference>
<dbReference type="Gene3D" id="3.40.50.1240">
    <property type="entry name" value="Phosphoglycerate mutase-like"/>
    <property type="match status" value="1"/>
</dbReference>
<evidence type="ECO:0000313" key="3">
    <source>
        <dbReference type="Proteomes" id="UP000480178"/>
    </source>
</evidence>
<evidence type="ECO:0000313" key="2">
    <source>
        <dbReference type="EMBL" id="QHT66563.1"/>
    </source>
</evidence>
<name>A0A6C0GFK4_9BACT</name>
<protein>
    <submittedName>
        <fullName evidence="2">Histidine phosphatase family protein</fullName>
    </submittedName>
</protein>
<dbReference type="PANTHER" id="PTHR47623:SF1">
    <property type="entry name" value="OS09G0287300 PROTEIN"/>
    <property type="match status" value="1"/>
</dbReference>
<dbReference type="InterPro" id="IPR013078">
    <property type="entry name" value="His_Pase_superF_clade-1"/>
</dbReference>
<proteinExistence type="predicted"/>
<dbReference type="KEGG" id="rhoz:GXP67_07790"/>
<dbReference type="SMART" id="SM00855">
    <property type="entry name" value="PGAM"/>
    <property type="match status" value="1"/>
</dbReference>
<dbReference type="SUPFAM" id="SSF53254">
    <property type="entry name" value="Phosphoglycerate mutase-like"/>
    <property type="match status" value="1"/>
</dbReference>
<dbReference type="RefSeq" id="WP_162442617.1">
    <property type="nucleotide sequence ID" value="NZ_CP048222.1"/>
</dbReference>
<dbReference type="InterPro" id="IPR029033">
    <property type="entry name" value="His_PPase_superfam"/>
</dbReference>
<dbReference type="Pfam" id="PF00300">
    <property type="entry name" value="His_Phos_1"/>
    <property type="match status" value="1"/>
</dbReference>
<dbReference type="PANTHER" id="PTHR47623">
    <property type="entry name" value="OS09G0287300 PROTEIN"/>
    <property type="match status" value="1"/>
</dbReference>
<accession>A0A6C0GFK4</accession>
<dbReference type="AlphaFoldDB" id="A0A6C0GFK4"/>
<dbReference type="CDD" id="cd07067">
    <property type="entry name" value="HP_PGM_like"/>
    <property type="match status" value="1"/>
</dbReference>
<keyword evidence="3" id="KW-1185">Reference proteome</keyword>